<evidence type="ECO:0000256" key="6">
    <source>
        <dbReference type="ARBA" id="ARBA00022989"/>
    </source>
</evidence>
<dbReference type="InterPro" id="IPR002645">
    <property type="entry name" value="STAS_dom"/>
</dbReference>
<dbReference type="OrthoDB" id="409725at2759"/>
<dbReference type="PANTHER" id="PTHR43310">
    <property type="entry name" value="SULFATE TRANSPORTER YBAR-RELATED"/>
    <property type="match status" value="1"/>
</dbReference>
<dbReference type="SUPFAM" id="SSF52091">
    <property type="entry name" value="SpoIIaa-like"/>
    <property type="match status" value="1"/>
</dbReference>
<dbReference type="CDD" id="cd00038">
    <property type="entry name" value="CAP_ED"/>
    <property type="match status" value="1"/>
</dbReference>
<evidence type="ECO:0000259" key="10">
    <source>
        <dbReference type="PROSITE" id="PS50801"/>
    </source>
</evidence>
<evidence type="ECO:0000256" key="7">
    <source>
        <dbReference type="ARBA" id="ARBA00023136"/>
    </source>
</evidence>
<dbReference type="InterPro" id="IPR052706">
    <property type="entry name" value="Membrane-Transporter-like"/>
</dbReference>
<evidence type="ECO:0000259" key="9">
    <source>
        <dbReference type="PROSITE" id="PS50042"/>
    </source>
</evidence>
<keyword evidence="6 8" id="KW-1133">Transmembrane helix</keyword>
<dbReference type="Pfam" id="PF00916">
    <property type="entry name" value="Sulfate_transp"/>
    <property type="match status" value="1"/>
</dbReference>
<evidence type="ECO:0000313" key="12">
    <source>
        <dbReference type="Proteomes" id="UP000799302"/>
    </source>
</evidence>
<dbReference type="PROSITE" id="PS50801">
    <property type="entry name" value="STAS"/>
    <property type="match status" value="1"/>
</dbReference>
<gene>
    <name evidence="11" type="ORF">BT63DRAFT_472304</name>
</gene>
<evidence type="ECO:0000313" key="11">
    <source>
        <dbReference type="EMBL" id="KAF2667624.1"/>
    </source>
</evidence>
<dbReference type="EMBL" id="MU004237">
    <property type="protein sequence ID" value="KAF2667624.1"/>
    <property type="molecule type" value="Genomic_DNA"/>
</dbReference>
<feature type="transmembrane region" description="Helical" evidence="8">
    <location>
        <begin position="106"/>
        <end position="126"/>
    </location>
</feature>
<accession>A0A6A6U9Q4</accession>
<dbReference type="GO" id="GO:0034490">
    <property type="term" value="P:basic amino acid transmembrane import into vacuole"/>
    <property type="evidence" value="ECO:0007669"/>
    <property type="project" value="UniProtKB-ARBA"/>
</dbReference>
<feature type="transmembrane region" description="Helical" evidence="8">
    <location>
        <begin position="347"/>
        <end position="380"/>
    </location>
</feature>
<evidence type="ECO:0000256" key="4">
    <source>
        <dbReference type="ARBA" id="ARBA00022692"/>
    </source>
</evidence>
<feature type="domain" description="STAS" evidence="10">
    <location>
        <begin position="469"/>
        <end position="585"/>
    </location>
</feature>
<dbReference type="Pfam" id="PF00027">
    <property type="entry name" value="cNMP_binding"/>
    <property type="match status" value="1"/>
</dbReference>
<reference evidence="11" key="1">
    <citation type="journal article" date="2020" name="Stud. Mycol.">
        <title>101 Dothideomycetes genomes: a test case for predicting lifestyles and emergence of pathogens.</title>
        <authorList>
            <person name="Haridas S."/>
            <person name="Albert R."/>
            <person name="Binder M."/>
            <person name="Bloem J."/>
            <person name="Labutti K."/>
            <person name="Salamov A."/>
            <person name="Andreopoulos B."/>
            <person name="Baker S."/>
            <person name="Barry K."/>
            <person name="Bills G."/>
            <person name="Bluhm B."/>
            <person name="Cannon C."/>
            <person name="Castanera R."/>
            <person name="Culley D."/>
            <person name="Daum C."/>
            <person name="Ezra D."/>
            <person name="Gonzalez J."/>
            <person name="Henrissat B."/>
            <person name="Kuo A."/>
            <person name="Liang C."/>
            <person name="Lipzen A."/>
            <person name="Lutzoni F."/>
            <person name="Magnuson J."/>
            <person name="Mondo S."/>
            <person name="Nolan M."/>
            <person name="Ohm R."/>
            <person name="Pangilinan J."/>
            <person name="Park H.-J."/>
            <person name="Ramirez L."/>
            <person name="Alfaro M."/>
            <person name="Sun H."/>
            <person name="Tritt A."/>
            <person name="Yoshinaga Y."/>
            <person name="Zwiers L.-H."/>
            <person name="Turgeon B."/>
            <person name="Goodwin S."/>
            <person name="Spatafora J."/>
            <person name="Crous P."/>
            <person name="Grigoriev I."/>
        </authorList>
    </citation>
    <scope>NUCLEOTIDE SEQUENCE</scope>
    <source>
        <strain evidence="11">CBS 115976</strain>
    </source>
</reference>
<dbReference type="Pfam" id="PF01740">
    <property type="entry name" value="STAS"/>
    <property type="match status" value="1"/>
</dbReference>
<evidence type="ECO:0000256" key="1">
    <source>
        <dbReference type="ARBA" id="ARBA00004128"/>
    </source>
</evidence>
<keyword evidence="7 8" id="KW-0472">Membrane</keyword>
<dbReference type="InterPro" id="IPR036513">
    <property type="entry name" value="STAS_dom_sf"/>
</dbReference>
<keyword evidence="3" id="KW-0926">Vacuole</keyword>
<name>A0A6A6U9Q4_9PEZI</name>
<evidence type="ECO:0000256" key="3">
    <source>
        <dbReference type="ARBA" id="ARBA00022554"/>
    </source>
</evidence>
<organism evidence="11 12">
    <name type="scientific">Microthyrium microscopicum</name>
    <dbReference type="NCBI Taxonomy" id="703497"/>
    <lineage>
        <taxon>Eukaryota</taxon>
        <taxon>Fungi</taxon>
        <taxon>Dikarya</taxon>
        <taxon>Ascomycota</taxon>
        <taxon>Pezizomycotina</taxon>
        <taxon>Dothideomycetes</taxon>
        <taxon>Dothideomycetes incertae sedis</taxon>
        <taxon>Microthyriales</taxon>
        <taxon>Microthyriaceae</taxon>
        <taxon>Microthyrium</taxon>
    </lineage>
</organism>
<dbReference type="FunFam" id="3.30.750.24:FF:000012">
    <property type="entry name" value="Sulfate transporter family protein"/>
    <property type="match status" value="1"/>
</dbReference>
<feature type="transmembrane region" description="Helical" evidence="8">
    <location>
        <begin position="176"/>
        <end position="198"/>
    </location>
</feature>
<evidence type="ECO:0000256" key="5">
    <source>
        <dbReference type="ARBA" id="ARBA00022970"/>
    </source>
</evidence>
<keyword evidence="4 8" id="KW-0812">Transmembrane</keyword>
<feature type="transmembrane region" description="Helical" evidence="8">
    <location>
        <begin position="210"/>
        <end position="231"/>
    </location>
</feature>
<evidence type="ECO:0000256" key="8">
    <source>
        <dbReference type="SAM" id="Phobius"/>
    </source>
</evidence>
<keyword evidence="12" id="KW-1185">Reference proteome</keyword>
<keyword evidence="2" id="KW-0813">Transport</keyword>
<dbReference type="PROSITE" id="PS50042">
    <property type="entry name" value="CNMP_BINDING_3"/>
    <property type="match status" value="1"/>
</dbReference>
<comment type="subcellular location">
    <subcellularLocation>
        <location evidence="1">Vacuole membrane</location>
        <topology evidence="1">Multi-pass membrane protein</topology>
    </subcellularLocation>
</comment>
<feature type="domain" description="Cyclic nucleotide-binding" evidence="9">
    <location>
        <begin position="688"/>
        <end position="773"/>
    </location>
</feature>
<feature type="transmembrane region" description="Helical" evidence="8">
    <location>
        <begin position="138"/>
        <end position="156"/>
    </location>
</feature>
<dbReference type="CDD" id="cd07042">
    <property type="entry name" value="STAS_SulP_like_sulfate_transporter"/>
    <property type="match status" value="1"/>
</dbReference>
<evidence type="ECO:0000256" key="2">
    <source>
        <dbReference type="ARBA" id="ARBA00022448"/>
    </source>
</evidence>
<dbReference type="Gene3D" id="3.30.750.24">
    <property type="entry name" value="STAS domain"/>
    <property type="match status" value="1"/>
</dbReference>
<dbReference type="Gene3D" id="2.60.120.10">
    <property type="entry name" value="Jelly Rolls"/>
    <property type="match status" value="1"/>
</dbReference>
<evidence type="ECO:0008006" key="13">
    <source>
        <dbReference type="Google" id="ProtNLM"/>
    </source>
</evidence>
<proteinExistence type="predicted"/>
<dbReference type="Proteomes" id="UP000799302">
    <property type="component" value="Unassembled WGS sequence"/>
</dbReference>
<protein>
    <recommendedName>
        <fullName evidence="13">Sulfate transporter family protein</fullName>
    </recommendedName>
</protein>
<dbReference type="InterPro" id="IPR014710">
    <property type="entry name" value="RmlC-like_jellyroll"/>
</dbReference>
<keyword evidence="5" id="KW-0029">Amino-acid transport</keyword>
<dbReference type="SUPFAM" id="SSF51206">
    <property type="entry name" value="cAMP-binding domain-like"/>
    <property type="match status" value="1"/>
</dbReference>
<dbReference type="InterPro" id="IPR000595">
    <property type="entry name" value="cNMP-bd_dom"/>
</dbReference>
<sequence length="801" mass="87797">MLKTSVGALSAVFLGVLLNLLDALSYGMILFPLGETIFEKTGPDGISMFYVSCIISQLTYSLGGTAFRGGVGSEMIEVVPFFHKMAYMILAHVGEDDPETVLATTIVSYALSSVLTGLIFLLLGALRLGDLVSFFPRSILLGCIGGVGVFLFLTGIEVSAGLDSSLGWGLDTLERMMVPTTLVLWVLPLALAISLMGIRKYLSHPIVMPAFFIAIVGIFYIVVVAVPNLGLQDLRDHGWVFKAPDAGVPFYNFYTYYSNKINWEAVSLTVPTMFALSFFGIIHVPINVPALGIAVEQDDININRELFGHGVSNALSGCVGSIQNYLVFANSRLFIQNGGNSRWAGVLLALATTGIWIAGPAMIGFIPIMIVGTLIFMLGIEMVQEALWDTFGKLQTLEYSMILAITVVMGFYDFVVGIVLGIVLACLIFVVQTSRSSPIRAIYSGTIAESTVRRHPLQRRFLNEVGSQIKLAKLTGYLFFGSIVAVEKRIRAMIDEEAFMRQPIRYLIIDFSLVQGLDFSAAEAFVRMNRVLNGKGVELIISGVSVSDQVGQALSMVGLLENFHEDNEYLPPRVFEDLNQALEACENELLLTLKERSDELSAQKDAPAASALTIPTTLNADSAAVAEIIENTPRSHHLTRAAANTLSDHTLTTPAKWQSFSQPLPLLLQAFKDSTSKDYDFWHRAVPYFTRKELPQGSILFSRGDIPQGFYLLEVGVLRADHELDQGRYSESIVAGTTCGELPFFAESKRTATVVAEVDSVAWMMNLENWEKLQKEQADVATELLKVGLKLTNERMNSITS</sequence>
<dbReference type="PANTHER" id="PTHR43310:SF4">
    <property type="entry name" value="AFR304WP"/>
    <property type="match status" value="1"/>
</dbReference>
<dbReference type="GO" id="GO:0000329">
    <property type="term" value="C:fungal-type vacuole membrane"/>
    <property type="evidence" value="ECO:0007669"/>
    <property type="project" value="UniProtKB-ARBA"/>
</dbReference>
<feature type="transmembrane region" description="Helical" evidence="8">
    <location>
        <begin position="401"/>
        <end position="431"/>
    </location>
</feature>
<feature type="transmembrane region" description="Helical" evidence="8">
    <location>
        <begin position="273"/>
        <end position="294"/>
    </location>
</feature>
<dbReference type="InterPro" id="IPR018490">
    <property type="entry name" value="cNMP-bd_dom_sf"/>
</dbReference>
<dbReference type="InterPro" id="IPR011547">
    <property type="entry name" value="SLC26A/SulP_dom"/>
</dbReference>
<dbReference type="AlphaFoldDB" id="A0A6A6U9Q4"/>